<name>R7ZZ11_9BACT</name>
<evidence type="ECO:0000313" key="2">
    <source>
        <dbReference type="EMBL" id="EON79283.1"/>
    </source>
</evidence>
<dbReference type="Proteomes" id="UP000013909">
    <property type="component" value="Unassembled WGS sequence"/>
</dbReference>
<keyword evidence="3" id="KW-1185">Reference proteome</keyword>
<gene>
    <name evidence="2" type="ORF">ADIS_0208</name>
</gene>
<sequence length="39" mass="4446">MLLKYMEDCSLIDREASDGSHTTGEQPSSKRRRIADSFN</sequence>
<evidence type="ECO:0000256" key="1">
    <source>
        <dbReference type="SAM" id="MobiDB-lite"/>
    </source>
</evidence>
<organism evidence="2 3">
    <name type="scientific">Lunatimonas lonarensis</name>
    <dbReference type="NCBI Taxonomy" id="1232681"/>
    <lineage>
        <taxon>Bacteria</taxon>
        <taxon>Pseudomonadati</taxon>
        <taxon>Bacteroidota</taxon>
        <taxon>Cytophagia</taxon>
        <taxon>Cytophagales</taxon>
        <taxon>Cyclobacteriaceae</taxon>
    </lineage>
</organism>
<dbReference type="EMBL" id="AQHR01000009">
    <property type="protein sequence ID" value="EON79283.1"/>
    <property type="molecule type" value="Genomic_DNA"/>
</dbReference>
<comment type="caution">
    <text evidence="2">The sequence shown here is derived from an EMBL/GenBank/DDBJ whole genome shotgun (WGS) entry which is preliminary data.</text>
</comment>
<accession>R7ZZ11</accession>
<evidence type="ECO:0000313" key="3">
    <source>
        <dbReference type="Proteomes" id="UP000013909"/>
    </source>
</evidence>
<protein>
    <submittedName>
        <fullName evidence="2">Uncharacterized protein</fullName>
    </submittedName>
</protein>
<reference evidence="2 3" key="1">
    <citation type="submission" date="2013-02" db="EMBL/GenBank/DDBJ databases">
        <title>A novel strain isolated from Lonar lake, Maharashtra, India.</title>
        <authorList>
            <person name="Singh A."/>
        </authorList>
    </citation>
    <scope>NUCLEOTIDE SEQUENCE [LARGE SCALE GENOMIC DNA]</scope>
    <source>
        <strain evidence="2 3">AK24</strain>
    </source>
</reference>
<proteinExistence type="predicted"/>
<feature type="region of interest" description="Disordered" evidence="1">
    <location>
        <begin position="14"/>
        <end position="39"/>
    </location>
</feature>
<dbReference type="AlphaFoldDB" id="R7ZZ11"/>